<gene>
    <name evidence="1" type="ORF">SAMN04488528_10313</name>
</gene>
<dbReference type="PANTHER" id="PTHR14136">
    <property type="entry name" value="BTB_POZ DOMAIN-CONTAINING PROTEIN KCTD9"/>
    <property type="match status" value="1"/>
</dbReference>
<dbReference type="PANTHER" id="PTHR14136:SF37">
    <property type="entry name" value="PENTAPEPTIDE REPEAT-CONTAINING PROTEIN"/>
    <property type="match status" value="1"/>
</dbReference>
<sequence>MIYQDEIKCNKELYDNLKVDCQKCFGFCCVALYFSASEGFPTDKDAGKPCINLQSDFKCAVHKNLRKKGLKGCTAYDCFGAGQKVAQVTYGGHDWRTNPGTEKQMFDVFLVMRQLHEMLWYLTEAFRMQYDSISQEKISYMISETVRLTNLDADSLIKLDLVAHRNNVNVLLLKTSELVRAKARRGQKNALKRKKTIAGRLNFIGSDLKKLNLRGEDLRGAFLIAADLRSVDLSGADLIGADFRDADIRGANLTNSIFITQAQINSAKGDSNTKLPMSLVRPAYWDK</sequence>
<protein>
    <submittedName>
        <fullName evidence="1">Uncharacterized protein YjbI, contains pentapeptide repeats</fullName>
    </submittedName>
</protein>
<accession>A0A1I1A7S9</accession>
<evidence type="ECO:0000313" key="1">
    <source>
        <dbReference type="EMBL" id="SFB33977.1"/>
    </source>
</evidence>
<reference evidence="1 2" key="1">
    <citation type="submission" date="2016-10" db="EMBL/GenBank/DDBJ databases">
        <authorList>
            <person name="de Groot N.N."/>
        </authorList>
    </citation>
    <scope>NUCLEOTIDE SEQUENCE [LARGE SCALE GENOMIC DNA]</scope>
    <source>
        <strain evidence="1 2">DSM 12271</strain>
    </source>
</reference>
<dbReference type="Gene3D" id="2.160.20.80">
    <property type="entry name" value="E3 ubiquitin-protein ligase SopA"/>
    <property type="match status" value="1"/>
</dbReference>
<dbReference type="STRING" id="84698.SAMN04488528_10313"/>
<dbReference type="EMBL" id="FOKI01000031">
    <property type="protein sequence ID" value="SFB33977.1"/>
    <property type="molecule type" value="Genomic_DNA"/>
</dbReference>
<dbReference type="InterPro" id="IPR001646">
    <property type="entry name" value="5peptide_repeat"/>
</dbReference>
<dbReference type="Pfam" id="PF00805">
    <property type="entry name" value="Pentapeptide"/>
    <property type="match status" value="1"/>
</dbReference>
<dbReference type="AlphaFoldDB" id="A0A1I1A7S9"/>
<dbReference type="SUPFAM" id="SSF141571">
    <property type="entry name" value="Pentapeptide repeat-like"/>
    <property type="match status" value="1"/>
</dbReference>
<keyword evidence="2" id="KW-1185">Reference proteome</keyword>
<name>A0A1I1A7S9_9CLOT</name>
<dbReference type="Proteomes" id="UP000198619">
    <property type="component" value="Unassembled WGS sequence"/>
</dbReference>
<dbReference type="OrthoDB" id="154708at2"/>
<evidence type="ECO:0000313" key="2">
    <source>
        <dbReference type="Proteomes" id="UP000198619"/>
    </source>
</evidence>
<dbReference type="InterPro" id="IPR051082">
    <property type="entry name" value="Pentapeptide-BTB/POZ_domain"/>
</dbReference>
<proteinExistence type="predicted"/>
<organism evidence="1 2">
    <name type="scientific">Clostridium frigidicarnis</name>
    <dbReference type="NCBI Taxonomy" id="84698"/>
    <lineage>
        <taxon>Bacteria</taxon>
        <taxon>Bacillati</taxon>
        <taxon>Bacillota</taxon>
        <taxon>Clostridia</taxon>
        <taxon>Eubacteriales</taxon>
        <taxon>Clostridiaceae</taxon>
        <taxon>Clostridium</taxon>
    </lineage>
</organism>
<dbReference type="RefSeq" id="WP_090042531.1">
    <property type="nucleotide sequence ID" value="NZ_FOKI01000031.1"/>
</dbReference>